<dbReference type="VEuPathDB" id="TriTrypDB:LPMP_221340"/>
<feature type="compositionally biased region" description="Basic and acidic residues" evidence="1">
    <location>
        <begin position="158"/>
        <end position="187"/>
    </location>
</feature>
<accession>A0A088RT50</accession>
<reference evidence="2 3" key="1">
    <citation type="journal article" date="2015" name="Sci. Rep.">
        <title>The genome of Leishmania panamensis: insights into genomics of the L. (Viannia) subgenus.</title>
        <authorList>
            <person name="Llanes A."/>
            <person name="Restrepo C.M."/>
            <person name="Vecchio G.D."/>
            <person name="Anguizola F.J."/>
            <person name="Lleonart R."/>
        </authorList>
    </citation>
    <scope>NUCLEOTIDE SEQUENCE [LARGE SCALE GENOMIC DNA]</scope>
    <source>
        <strain evidence="2 3">MHOM/PA/94/PSC-1</strain>
    </source>
</reference>
<evidence type="ECO:0000256" key="1">
    <source>
        <dbReference type="SAM" id="MobiDB-lite"/>
    </source>
</evidence>
<evidence type="ECO:0000313" key="3">
    <source>
        <dbReference type="Proteomes" id="UP000063063"/>
    </source>
</evidence>
<dbReference type="VEuPathDB" id="TriTrypDB:LPAL13_220017100"/>
<dbReference type="GeneID" id="22575180"/>
<dbReference type="Proteomes" id="UP000063063">
    <property type="component" value="Chromosome 22"/>
</dbReference>
<dbReference type="KEGG" id="lpan:LPMP_221340"/>
<proteinExistence type="predicted"/>
<name>A0A088RT50_LEIPA</name>
<dbReference type="Gene3D" id="1.10.238.10">
    <property type="entry name" value="EF-hand"/>
    <property type="match status" value="1"/>
</dbReference>
<keyword evidence="3" id="KW-1185">Reference proteome</keyword>
<gene>
    <name evidence="2" type="ORF">LPMP_221340</name>
</gene>
<sequence length="212" mass="23724">MLISPEDAFKKRQVTREDGVEVLPRHMITVAALEAGYCLTSPTIDEAVSKTTYPGQMTAHEFSDFCDRNTSSFISAQEMAKYVVVAAPSGVLTRGSLEEMMNKLKSKEDGLLDEEVEALFTTLDTHNKGAITTTALMRALYGKEGVCCLAERRRLDAEESRRRQEEAANAEKAEKVISQRPRSEPKPQKKVVKSNKESSTRRRKEKKVFACC</sequence>
<dbReference type="OrthoDB" id="9989112at2759"/>
<evidence type="ECO:0000313" key="2">
    <source>
        <dbReference type="EMBL" id="AIN98429.1"/>
    </source>
</evidence>
<dbReference type="InterPro" id="IPR011992">
    <property type="entry name" value="EF-hand-dom_pair"/>
</dbReference>
<dbReference type="RefSeq" id="XP_010699136.1">
    <property type="nucleotide sequence ID" value="XM_010700834.1"/>
</dbReference>
<dbReference type="eggNOG" id="ENOG502S5DX">
    <property type="taxonomic scope" value="Eukaryota"/>
</dbReference>
<dbReference type="AlphaFoldDB" id="A0A088RT50"/>
<feature type="region of interest" description="Disordered" evidence="1">
    <location>
        <begin position="158"/>
        <end position="212"/>
    </location>
</feature>
<dbReference type="SUPFAM" id="SSF47473">
    <property type="entry name" value="EF-hand"/>
    <property type="match status" value="1"/>
</dbReference>
<organism evidence="2 3">
    <name type="scientific">Leishmania panamensis</name>
    <dbReference type="NCBI Taxonomy" id="5679"/>
    <lineage>
        <taxon>Eukaryota</taxon>
        <taxon>Discoba</taxon>
        <taxon>Euglenozoa</taxon>
        <taxon>Kinetoplastea</taxon>
        <taxon>Metakinetoplastina</taxon>
        <taxon>Trypanosomatida</taxon>
        <taxon>Trypanosomatidae</taxon>
        <taxon>Leishmaniinae</taxon>
        <taxon>Leishmania</taxon>
        <taxon>Leishmania guyanensis species complex</taxon>
    </lineage>
</organism>
<dbReference type="EMBL" id="CP009391">
    <property type="protein sequence ID" value="AIN98429.1"/>
    <property type="molecule type" value="Genomic_DNA"/>
</dbReference>
<protein>
    <submittedName>
        <fullName evidence="2">I/6 autoantigen-like protein</fullName>
    </submittedName>
</protein>